<accession>A0AAV4TRQ2</accession>
<comment type="caution">
    <text evidence="1">The sequence shown here is derived from an EMBL/GenBank/DDBJ whole genome shotgun (WGS) entry which is preliminary data.</text>
</comment>
<gene>
    <name evidence="1" type="ORF">CEXT_70971</name>
</gene>
<dbReference type="Proteomes" id="UP001054945">
    <property type="component" value="Unassembled WGS sequence"/>
</dbReference>
<dbReference type="AlphaFoldDB" id="A0AAV4TRQ2"/>
<evidence type="ECO:0000313" key="2">
    <source>
        <dbReference type="Proteomes" id="UP001054945"/>
    </source>
</evidence>
<sequence>MISVIPLEKQTREFNRRVFKDFGKVFLEVPPHFNYCLMCCSCCLRLKTAKKKGIRSLSYLIKGWRSNSLLQRKKNDLGYPSGKANKRIQQKGLQRFWKSLFRSATTLQLLPDVRTCCLRLKTAKEKRRSAHLAT</sequence>
<keyword evidence="2" id="KW-1185">Reference proteome</keyword>
<dbReference type="EMBL" id="BPLR01011817">
    <property type="protein sequence ID" value="GIY49288.1"/>
    <property type="molecule type" value="Genomic_DNA"/>
</dbReference>
<organism evidence="1 2">
    <name type="scientific">Caerostris extrusa</name>
    <name type="common">Bark spider</name>
    <name type="synonym">Caerostris bankana</name>
    <dbReference type="NCBI Taxonomy" id="172846"/>
    <lineage>
        <taxon>Eukaryota</taxon>
        <taxon>Metazoa</taxon>
        <taxon>Ecdysozoa</taxon>
        <taxon>Arthropoda</taxon>
        <taxon>Chelicerata</taxon>
        <taxon>Arachnida</taxon>
        <taxon>Araneae</taxon>
        <taxon>Araneomorphae</taxon>
        <taxon>Entelegynae</taxon>
        <taxon>Araneoidea</taxon>
        <taxon>Araneidae</taxon>
        <taxon>Caerostris</taxon>
    </lineage>
</organism>
<protein>
    <submittedName>
        <fullName evidence="1">Uncharacterized protein</fullName>
    </submittedName>
</protein>
<name>A0AAV4TRQ2_CAEEX</name>
<proteinExistence type="predicted"/>
<reference evidence="1 2" key="1">
    <citation type="submission" date="2021-06" db="EMBL/GenBank/DDBJ databases">
        <title>Caerostris extrusa draft genome.</title>
        <authorList>
            <person name="Kono N."/>
            <person name="Arakawa K."/>
        </authorList>
    </citation>
    <scope>NUCLEOTIDE SEQUENCE [LARGE SCALE GENOMIC DNA]</scope>
</reference>
<evidence type="ECO:0000313" key="1">
    <source>
        <dbReference type="EMBL" id="GIY49288.1"/>
    </source>
</evidence>